<evidence type="ECO:0000313" key="12">
    <source>
        <dbReference type="Proteomes" id="UP000023152"/>
    </source>
</evidence>
<evidence type="ECO:0000256" key="1">
    <source>
        <dbReference type="ARBA" id="ARBA00012513"/>
    </source>
</evidence>
<evidence type="ECO:0000256" key="7">
    <source>
        <dbReference type="ARBA" id="ARBA00023193"/>
    </source>
</evidence>
<name>X6MUR1_RETFI</name>
<evidence type="ECO:0000256" key="6">
    <source>
        <dbReference type="ARBA" id="ARBA00022840"/>
    </source>
</evidence>
<keyword evidence="3" id="KW-0808">Transferase</keyword>
<dbReference type="PANTHER" id="PTHR11042">
    <property type="entry name" value="EUKARYOTIC TRANSLATION INITIATION FACTOR 2-ALPHA KINASE EIF2-ALPHA KINASE -RELATED"/>
    <property type="match status" value="1"/>
</dbReference>
<dbReference type="InterPro" id="IPR050339">
    <property type="entry name" value="CC_SR_Kinase"/>
</dbReference>
<dbReference type="Proteomes" id="UP000023152">
    <property type="component" value="Unassembled WGS sequence"/>
</dbReference>
<dbReference type="EC" id="2.7.11.1" evidence="1"/>
<dbReference type="GO" id="GO:0005524">
    <property type="term" value="F:ATP binding"/>
    <property type="evidence" value="ECO:0007669"/>
    <property type="project" value="UniProtKB-UniRule"/>
</dbReference>
<keyword evidence="7" id="KW-0652">Protein synthesis inhibitor</keyword>
<dbReference type="PROSITE" id="PS00107">
    <property type="entry name" value="PROTEIN_KINASE_ATP"/>
    <property type="match status" value="1"/>
</dbReference>
<accession>X6MUR1</accession>
<dbReference type="GO" id="GO:0005634">
    <property type="term" value="C:nucleus"/>
    <property type="evidence" value="ECO:0007669"/>
    <property type="project" value="TreeGrafter"/>
</dbReference>
<evidence type="ECO:0000256" key="4">
    <source>
        <dbReference type="ARBA" id="ARBA00022741"/>
    </source>
</evidence>
<dbReference type="GO" id="GO:0004694">
    <property type="term" value="F:eukaryotic translation initiation factor 2alpha kinase activity"/>
    <property type="evidence" value="ECO:0007669"/>
    <property type="project" value="TreeGrafter"/>
</dbReference>
<dbReference type="EMBL" id="ASPP01016376">
    <property type="protein sequence ID" value="ETO17574.1"/>
    <property type="molecule type" value="Genomic_DNA"/>
</dbReference>
<dbReference type="InterPro" id="IPR001245">
    <property type="entry name" value="Ser-Thr/Tyr_kinase_cat_dom"/>
</dbReference>
<proteinExistence type="predicted"/>
<comment type="caution">
    <text evidence="11">The sequence shown here is derived from an EMBL/GenBank/DDBJ whole genome shotgun (WGS) entry which is preliminary data.</text>
</comment>
<keyword evidence="2" id="KW-0723">Serine/threonine-protein kinase</keyword>
<sequence>MFQKRMKSLATLFIPWSTNSSGMSSASSAKLSASSDDDSVIMSPSQSFPRSALLPVLSPQSDELKCTRSLPFYGGKISNEWEDDKYALEQGSKEETTDWINDSDMKLSLTLSPSPLPIIHSLRGGYEHMTRDYKQEGNGDYSDNDEDGKKEVFEDAEDLDIPLKNGHLARHFAIDKTLGVGGFGVVVQATHKLDHSKYAIKLIPFSLQSSYLREAYNMSKVPNHPNVVRCYSAWIEEMTDEIEAAASPPRPNLTEHSDDANSDNITNVNDKGGSESDIEKEQEDNNDDEERRKYGREKNTHWLNQRAQVDVLQAWSFLLQIAQGVQHIHNCQILLRDVKPENILLCSNGIVKLCDFGLSVHLPLLSRRRCHRQSHVSTGYFISFFFAFVLIFHFATLIIIIIMILLLLLLL</sequence>
<dbReference type="InterPro" id="IPR000719">
    <property type="entry name" value="Prot_kinase_dom"/>
</dbReference>
<feature type="domain" description="Protein kinase" evidence="10">
    <location>
        <begin position="172"/>
        <end position="411"/>
    </location>
</feature>
<keyword evidence="5" id="KW-0418">Kinase</keyword>
<dbReference type="SMART" id="SM00220">
    <property type="entry name" value="S_TKc"/>
    <property type="match status" value="1"/>
</dbReference>
<evidence type="ECO:0000256" key="5">
    <source>
        <dbReference type="ARBA" id="ARBA00022777"/>
    </source>
</evidence>
<dbReference type="Gene3D" id="3.30.200.20">
    <property type="entry name" value="Phosphorylase Kinase, domain 1"/>
    <property type="match status" value="1"/>
</dbReference>
<organism evidence="11 12">
    <name type="scientific">Reticulomyxa filosa</name>
    <dbReference type="NCBI Taxonomy" id="46433"/>
    <lineage>
        <taxon>Eukaryota</taxon>
        <taxon>Sar</taxon>
        <taxon>Rhizaria</taxon>
        <taxon>Retaria</taxon>
        <taxon>Foraminifera</taxon>
        <taxon>Monothalamids</taxon>
        <taxon>Reticulomyxidae</taxon>
        <taxon>Reticulomyxa</taxon>
    </lineage>
</organism>
<evidence type="ECO:0000256" key="9">
    <source>
        <dbReference type="SAM" id="MobiDB-lite"/>
    </source>
</evidence>
<keyword evidence="6 8" id="KW-0067">ATP-binding</keyword>
<evidence type="ECO:0000256" key="8">
    <source>
        <dbReference type="PROSITE-ProRule" id="PRU10141"/>
    </source>
</evidence>
<evidence type="ECO:0000313" key="11">
    <source>
        <dbReference type="EMBL" id="ETO17574.1"/>
    </source>
</evidence>
<dbReference type="OrthoDB" id="341578at2759"/>
<evidence type="ECO:0000256" key="2">
    <source>
        <dbReference type="ARBA" id="ARBA00022527"/>
    </source>
</evidence>
<dbReference type="GO" id="GO:0005737">
    <property type="term" value="C:cytoplasm"/>
    <property type="evidence" value="ECO:0007669"/>
    <property type="project" value="TreeGrafter"/>
</dbReference>
<dbReference type="PROSITE" id="PS50011">
    <property type="entry name" value="PROTEIN_KINASE_DOM"/>
    <property type="match status" value="1"/>
</dbReference>
<dbReference type="Gene3D" id="1.10.510.10">
    <property type="entry name" value="Transferase(Phosphotransferase) domain 1"/>
    <property type="match status" value="1"/>
</dbReference>
<dbReference type="InterPro" id="IPR011009">
    <property type="entry name" value="Kinase-like_dom_sf"/>
</dbReference>
<dbReference type="InterPro" id="IPR017441">
    <property type="entry name" value="Protein_kinase_ATP_BS"/>
</dbReference>
<gene>
    <name evidence="11" type="ORF">RFI_19747</name>
</gene>
<evidence type="ECO:0000256" key="3">
    <source>
        <dbReference type="ARBA" id="ARBA00022679"/>
    </source>
</evidence>
<keyword evidence="12" id="KW-1185">Reference proteome</keyword>
<dbReference type="GO" id="GO:0017148">
    <property type="term" value="P:negative regulation of translation"/>
    <property type="evidence" value="ECO:0007669"/>
    <property type="project" value="UniProtKB-KW"/>
</dbReference>
<feature type="region of interest" description="Disordered" evidence="9">
    <location>
        <begin position="245"/>
        <end position="292"/>
    </location>
</feature>
<protein>
    <recommendedName>
        <fullName evidence="1">non-specific serine/threonine protein kinase</fullName>
        <ecNumber evidence="1">2.7.11.1</ecNumber>
    </recommendedName>
</protein>
<feature type="binding site" evidence="8">
    <location>
        <position position="201"/>
    </location>
    <ligand>
        <name>ATP</name>
        <dbReference type="ChEBI" id="CHEBI:30616"/>
    </ligand>
</feature>
<dbReference type="PANTHER" id="PTHR11042:SF160">
    <property type="entry name" value="EUKARYOTIC TRANSLATION INITIATION FACTOR 2-ALPHA KINASE 1"/>
    <property type="match status" value="1"/>
</dbReference>
<reference evidence="11 12" key="1">
    <citation type="journal article" date="2013" name="Curr. Biol.">
        <title>The Genome of the Foraminiferan Reticulomyxa filosa.</title>
        <authorList>
            <person name="Glockner G."/>
            <person name="Hulsmann N."/>
            <person name="Schleicher M."/>
            <person name="Noegel A.A."/>
            <person name="Eichinger L."/>
            <person name="Gallinger C."/>
            <person name="Pawlowski J."/>
            <person name="Sierra R."/>
            <person name="Euteneuer U."/>
            <person name="Pillet L."/>
            <person name="Moustafa A."/>
            <person name="Platzer M."/>
            <person name="Groth M."/>
            <person name="Szafranski K."/>
            <person name="Schliwa M."/>
        </authorList>
    </citation>
    <scope>NUCLEOTIDE SEQUENCE [LARGE SCALE GENOMIC DNA]</scope>
</reference>
<dbReference type="AlphaFoldDB" id="X6MUR1"/>
<evidence type="ECO:0000259" key="10">
    <source>
        <dbReference type="PROSITE" id="PS50011"/>
    </source>
</evidence>
<dbReference type="Pfam" id="PF07714">
    <property type="entry name" value="PK_Tyr_Ser-Thr"/>
    <property type="match status" value="1"/>
</dbReference>
<keyword evidence="4 8" id="KW-0547">Nucleotide-binding</keyword>
<dbReference type="SUPFAM" id="SSF56112">
    <property type="entry name" value="Protein kinase-like (PK-like)"/>
    <property type="match status" value="1"/>
</dbReference>